<protein>
    <submittedName>
        <fullName evidence="2">Uncharacterized protein</fullName>
    </submittedName>
</protein>
<gene>
    <name evidence="2" type="ORF">PR001_g23521</name>
</gene>
<keyword evidence="1" id="KW-0812">Transmembrane</keyword>
<dbReference type="EMBL" id="QXFV01002805">
    <property type="protein sequence ID" value="KAE8983159.1"/>
    <property type="molecule type" value="Genomic_DNA"/>
</dbReference>
<dbReference type="AlphaFoldDB" id="A0A6A3IJL3"/>
<name>A0A6A3IJL3_9STRA</name>
<reference evidence="2 3" key="1">
    <citation type="submission" date="2018-09" db="EMBL/GenBank/DDBJ databases">
        <title>Genomic investigation of the strawberry pathogen Phytophthora fragariae indicates pathogenicity is determined by transcriptional variation in three key races.</title>
        <authorList>
            <person name="Adams T.M."/>
            <person name="Armitage A.D."/>
            <person name="Sobczyk M.K."/>
            <person name="Bates H.J."/>
            <person name="Dunwell J.M."/>
            <person name="Nellist C.F."/>
            <person name="Harrison R.J."/>
        </authorList>
    </citation>
    <scope>NUCLEOTIDE SEQUENCE [LARGE SCALE GENOMIC DNA]</scope>
    <source>
        <strain evidence="2 3">SCRP249</strain>
    </source>
</reference>
<evidence type="ECO:0000256" key="1">
    <source>
        <dbReference type="SAM" id="Phobius"/>
    </source>
</evidence>
<accession>A0A6A3IJL3</accession>
<keyword evidence="1" id="KW-1133">Transmembrane helix</keyword>
<keyword evidence="1" id="KW-0472">Membrane</keyword>
<proteinExistence type="predicted"/>
<sequence length="108" mass="11839">QQRRQASVVVSVLRFLLAISPFFFATGMLAPVAGHHVPGGRHEPRRVVDAIKARSQKTEVAFDRDVVPNEQQTLQQLTQDAGKATFSHVVEPGDDDSLELKFTVAGMS</sequence>
<feature type="transmembrane region" description="Helical" evidence="1">
    <location>
        <begin position="12"/>
        <end position="33"/>
    </location>
</feature>
<dbReference type="Proteomes" id="UP000429607">
    <property type="component" value="Unassembled WGS sequence"/>
</dbReference>
<comment type="caution">
    <text evidence="2">The sequence shown here is derived from an EMBL/GenBank/DDBJ whole genome shotgun (WGS) entry which is preliminary data.</text>
</comment>
<evidence type="ECO:0000313" key="2">
    <source>
        <dbReference type="EMBL" id="KAE8983159.1"/>
    </source>
</evidence>
<evidence type="ECO:0000313" key="3">
    <source>
        <dbReference type="Proteomes" id="UP000429607"/>
    </source>
</evidence>
<organism evidence="2 3">
    <name type="scientific">Phytophthora rubi</name>
    <dbReference type="NCBI Taxonomy" id="129364"/>
    <lineage>
        <taxon>Eukaryota</taxon>
        <taxon>Sar</taxon>
        <taxon>Stramenopiles</taxon>
        <taxon>Oomycota</taxon>
        <taxon>Peronosporomycetes</taxon>
        <taxon>Peronosporales</taxon>
        <taxon>Peronosporaceae</taxon>
        <taxon>Phytophthora</taxon>
    </lineage>
</organism>
<feature type="non-terminal residue" evidence="2">
    <location>
        <position position="1"/>
    </location>
</feature>